<protein>
    <submittedName>
        <fullName evidence="5">M61 family peptidase</fullName>
    </submittedName>
</protein>
<dbReference type="EMBL" id="WNXD01000002">
    <property type="protein sequence ID" value="MBB2147253.1"/>
    <property type="molecule type" value="Genomic_DNA"/>
</dbReference>
<feature type="domain" description="Peptidase M61 N-terminal" evidence="4">
    <location>
        <begin position="30"/>
        <end position="193"/>
    </location>
</feature>
<feature type="chain" id="PRO_5038032125" evidence="1">
    <location>
        <begin position="24"/>
        <end position="598"/>
    </location>
</feature>
<dbReference type="InterPro" id="IPR036034">
    <property type="entry name" value="PDZ_sf"/>
</dbReference>
<dbReference type="Pfam" id="PF05299">
    <property type="entry name" value="Peptidase_M61"/>
    <property type="match status" value="1"/>
</dbReference>
<dbReference type="AlphaFoldDB" id="A0A923IWT6"/>
<gene>
    <name evidence="5" type="ORF">GM921_17260</name>
</gene>
<sequence length="598" mass="68101">MKAFNFFRVLLCFALLNVLNVEAQQKASINYTVSMENPEQQMFQVSMKTSINTSTDFIMPVWTPGYYQKMNFAQSVSNFEVKNKAGATLKWTKKDEDTWTIDATNQTDITITYTVKATRAFVAASYLGTDRAYIIPGALFLYPDGKINQSSSVKINPINNWTIATGLAKVKDQANTYYASDFDILYDSPLLVGPLESLPQFTVKGIPHYFVGYKMGDFDKESFIAAIKKIVESASNLIGDIPYKDYTFIAIGPGQGGIEHLNSTTISFNGAGLTTPEGRNKLYNFIAHEYFHHYNVKRIRPIELGPFDYKKGSRTNMLWVSEGLSVYYEYMVVKRAGLSTEDELFHGFTSNILAYESKPGRHYQSLVQSSYNTWSDGPFGRNEDEINRTISYYDKGPAVGMLLDFKIRNATNNQKSLDDVMRRMYQEYYQKLKRGFTEAEFRAETEKIAGTDLKELFEYTTTTKELDYQKYLTYAGLNIDTITKVLPNSYTGLKTRMRNDSLVVSSVDYQSPAWKAGIRARDIILTTAQTAVNAQSILEIEKTRKADEVIDFNILQNGVKKDVKLKLENKLSRSFNITRKENPTALQRQILESWLTKN</sequence>
<feature type="signal peptide" evidence="1">
    <location>
        <begin position="1"/>
        <end position="23"/>
    </location>
</feature>
<keyword evidence="1" id="KW-0732">Signal</keyword>
<dbReference type="PIRSF" id="PIRSF016493">
    <property type="entry name" value="Glycyl_aminpptds"/>
    <property type="match status" value="1"/>
</dbReference>
<dbReference type="SUPFAM" id="SSF50156">
    <property type="entry name" value="PDZ domain-like"/>
    <property type="match status" value="1"/>
</dbReference>
<evidence type="ECO:0000259" key="4">
    <source>
        <dbReference type="Pfam" id="PF17899"/>
    </source>
</evidence>
<feature type="domain" description="PDZ" evidence="3">
    <location>
        <begin position="492"/>
        <end position="567"/>
    </location>
</feature>
<evidence type="ECO:0000259" key="3">
    <source>
        <dbReference type="Pfam" id="PF13180"/>
    </source>
</evidence>
<dbReference type="Proteomes" id="UP000601055">
    <property type="component" value="Unassembled WGS sequence"/>
</dbReference>
<name>A0A923IWT6_9SPHI</name>
<organism evidence="5 6">
    <name type="scientific">Pedobacter planticolens</name>
    <dbReference type="NCBI Taxonomy" id="2679964"/>
    <lineage>
        <taxon>Bacteria</taxon>
        <taxon>Pseudomonadati</taxon>
        <taxon>Bacteroidota</taxon>
        <taxon>Sphingobacteriia</taxon>
        <taxon>Sphingobacteriales</taxon>
        <taxon>Sphingobacteriaceae</taxon>
        <taxon>Pedobacter</taxon>
    </lineage>
</organism>
<evidence type="ECO:0000313" key="5">
    <source>
        <dbReference type="EMBL" id="MBB2147253.1"/>
    </source>
</evidence>
<comment type="caution">
    <text evidence="5">The sequence shown here is derived from an EMBL/GenBank/DDBJ whole genome shotgun (WGS) entry which is preliminary data.</text>
</comment>
<keyword evidence="6" id="KW-1185">Reference proteome</keyword>
<dbReference type="Pfam" id="PF17899">
    <property type="entry name" value="Peptidase_M61_N"/>
    <property type="match status" value="1"/>
</dbReference>
<dbReference type="InterPro" id="IPR007963">
    <property type="entry name" value="Peptidase_M61_catalytic"/>
</dbReference>
<dbReference type="InterPro" id="IPR024191">
    <property type="entry name" value="Peptidase_M61"/>
</dbReference>
<dbReference type="Pfam" id="PF13180">
    <property type="entry name" value="PDZ_2"/>
    <property type="match status" value="1"/>
</dbReference>
<dbReference type="Gene3D" id="1.10.390.10">
    <property type="entry name" value="Neutral Protease Domain 2"/>
    <property type="match status" value="1"/>
</dbReference>
<reference evidence="5" key="1">
    <citation type="submission" date="2019-11" db="EMBL/GenBank/DDBJ databases">
        <title>Description of Pedobacter sp. LMG 31464T.</title>
        <authorList>
            <person name="Carlier A."/>
            <person name="Qi S."/>
            <person name="Vandamme P."/>
        </authorList>
    </citation>
    <scope>NUCLEOTIDE SEQUENCE</scope>
    <source>
        <strain evidence="5">LMG 31464</strain>
    </source>
</reference>
<dbReference type="InterPro" id="IPR001478">
    <property type="entry name" value="PDZ"/>
</dbReference>
<accession>A0A923IWT6</accession>
<evidence type="ECO:0000313" key="6">
    <source>
        <dbReference type="Proteomes" id="UP000601055"/>
    </source>
</evidence>
<feature type="domain" description="Peptidase M61 catalytic" evidence="2">
    <location>
        <begin position="283"/>
        <end position="398"/>
    </location>
</feature>
<dbReference type="Gene3D" id="2.30.42.10">
    <property type="match status" value="1"/>
</dbReference>
<proteinExistence type="predicted"/>
<evidence type="ECO:0000259" key="2">
    <source>
        <dbReference type="Pfam" id="PF05299"/>
    </source>
</evidence>
<dbReference type="InterPro" id="IPR040756">
    <property type="entry name" value="Peptidase_M61_N"/>
</dbReference>
<dbReference type="InterPro" id="IPR027268">
    <property type="entry name" value="Peptidase_M4/M1_CTD_sf"/>
</dbReference>
<dbReference type="Gene3D" id="2.60.40.3650">
    <property type="match status" value="1"/>
</dbReference>
<dbReference type="SUPFAM" id="SSF55486">
    <property type="entry name" value="Metalloproteases ('zincins'), catalytic domain"/>
    <property type="match status" value="1"/>
</dbReference>
<dbReference type="RefSeq" id="WP_182923869.1">
    <property type="nucleotide sequence ID" value="NZ_WNXD01000002.1"/>
</dbReference>
<evidence type="ECO:0000256" key="1">
    <source>
        <dbReference type="SAM" id="SignalP"/>
    </source>
</evidence>